<dbReference type="Gene3D" id="3.90.950.20">
    <property type="entry name" value="CinA-like"/>
    <property type="match status" value="1"/>
</dbReference>
<accession>A0ABU8RJ40</accession>
<reference evidence="3 4" key="1">
    <citation type="journal article" date="2017" name="Int. J. Syst. Evol. Microbiol.">
        <title>Pseudokineococcus basanitobsidens sp. nov., isolated from volcanic rock.</title>
        <authorList>
            <person name="Lee D.W."/>
            <person name="Park M.Y."/>
            <person name="Kim J.J."/>
            <person name="Kim B.S."/>
        </authorList>
    </citation>
    <scope>NUCLEOTIDE SEQUENCE [LARGE SCALE GENOMIC DNA]</scope>
    <source>
        <strain evidence="3 4">DSM 103726</strain>
    </source>
</reference>
<dbReference type="EMBL" id="JBBIAA010000005">
    <property type="protein sequence ID" value="MEJ5945115.1"/>
    <property type="molecule type" value="Genomic_DNA"/>
</dbReference>
<dbReference type="Proteomes" id="UP001387100">
    <property type="component" value="Unassembled WGS sequence"/>
</dbReference>
<dbReference type="InterPro" id="IPR036653">
    <property type="entry name" value="CinA-like_C"/>
</dbReference>
<dbReference type="RefSeq" id="WP_339574497.1">
    <property type="nucleotide sequence ID" value="NZ_JBBIAA010000005.1"/>
</dbReference>
<feature type="compositionally biased region" description="Gly residues" evidence="1">
    <location>
        <begin position="176"/>
        <end position="200"/>
    </location>
</feature>
<dbReference type="SUPFAM" id="SSF142433">
    <property type="entry name" value="CinA-like"/>
    <property type="match status" value="1"/>
</dbReference>
<keyword evidence="4" id="KW-1185">Reference proteome</keyword>
<sequence>MTDARRGGDLARRCVDLALGRGSSLATAESLTAGLVSARLADVPGASAALRGGVVAYAVEVKTHVLGVPGDLLGRHGPVHPDVAVAMADGVRALLRAQVGVATTGVAGPGPADGHPAGTVHVAVTGLGAPRTRALHLPGSRAEVRAAAADAALALLLEVLAPAPESSRAAGTGHPDPGGAGTGALGDGAATGGRPDGAAP</sequence>
<gene>
    <name evidence="3" type="ORF">WDZ17_07365</name>
</gene>
<evidence type="ECO:0000313" key="4">
    <source>
        <dbReference type="Proteomes" id="UP001387100"/>
    </source>
</evidence>
<proteinExistence type="predicted"/>
<dbReference type="NCBIfam" id="TIGR00199">
    <property type="entry name" value="PncC_domain"/>
    <property type="match status" value="1"/>
</dbReference>
<comment type="caution">
    <text evidence="3">The sequence shown here is derived from an EMBL/GenBank/DDBJ whole genome shotgun (WGS) entry which is preliminary data.</text>
</comment>
<feature type="domain" description="CinA C-terminal" evidence="2">
    <location>
        <begin position="10"/>
        <end position="160"/>
    </location>
</feature>
<evidence type="ECO:0000259" key="2">
    <source>
        <dbReference type="Pfam" id="PF02464"/>
    </source>
</evidence>
<name>A0ABU8RJ40_9ACTN</name>
<evidence type="ECO:0000256" key="1">
    <source>
        <dbReference type="SAM" id="MobiDB-lite"/>
    </source>
</evidence>
<dbReference type="Pfam" id="PF02464">
    <property type="entry name" value="CinA"/>
    <property type="match status" value="1"/>
</dbReference>
<feature type="region of interest" description="Disordered" evidence="1">
    <location>
        <begin position="166"/>
        <end position="200"/>
    </location>
</feature>
<protein>
    <submittedName>
        <fullName evidence="3">Nicotinamide-nucleotide amidohydrolase family protein</fullName>
    </submittedName>
</protein>
<dbReference type="InterPro" id="IPR008136">
    <property type="entry name" value="CinA_C"/>
</dbReference>
<organism evidence="3 4">
    <name type="scientific">Pseudokineococcus basanitobsidens</name>
    <dbReference type="NCBI Taxonomy" id="1926649"/>
    <lineage>
        <taxon>Bacteria</taxon>
        <taxon>Bacillati</taxon>
        <taxon>Actinomycetota</taxon>
        <taxon>Actinomycetes</taxon>
        <taxon>Kineosporiales</taxon>
        <taxon>Kineosporiaceae</taxon>
        <taxon>Pseudokineococcus</taxon>
    </lineage>
</organism>
<evidence type="ECO:0000313" key="3">
    <source>
        <dbReference type="EMBL" id="MEJ5945115.1"/>
    </source>
</evidence>